<accession>A0ACB7XC82</accession>
<evidence type="ECO:0000313" key="2">
    <source>
        <dbReference type="Proteomes" id="UP000828048"/>
    </source>
</evidence>
<reference evidence="1 2" key="1">
    <citation type="journal article" date="2021" name="Hortic Res">
        <title>High-quality reference genome and annotation aids understanding of berry development for evergreen blueberry (Vaccinium darrowii).</title>
        <authorList>
            <person name="Yu J."/>
            <person name="Hulse-Kemp A.M."/>
            <person name="Babiker E."/>
            <person name="Staton M."/>
        </authorList>
    </citation>
    <scope>NUCLEOTIDE SEQUENCE [LARGE SCALE GENOMIC DNA]</scope>
    <source>
        <strain evidence="2">cv. NJ 8807/NJ 8810</strain>
        <tissue evidence="1">Young leaf</tissue>
    </source>
</reference>
<dbReference type="Proteomes" id="UP000828048">
    <property type="component" value="Chromosome 6"/>
</dbReference>
<dbReference type="EMBL" id="CM037156">
    <property type="protein sequence ID" value="KAH7838367.1"/>
    <property type="molecule type" value="Genomic_DNA"/>
</dbReference>
<organism evidence="1 2">
    <name type="scientific">Vaccinium darrowii</name>
    <dbReference type="NCBI Taxonomy" id="229202"/>
    <lineage>
        <taxon>Eukaryota</taxon>
        <taxon>Viridiplantae</taxon>
        <taxon>Streptophyta</taxon>
        <taxon>Embryophyta</taxon>
        <taxon>Tracheophyta</taxon>
        <taxon>Spermatophyta</taxon>
        <taxon>Magnoliopsida</taxon>
        <taxon>eudicotyledons</taxon>
        <taxon>Gunneridae</taxon>
        <taxon>Pentapetalae</taxon>
        <taxon>asterids</taxon>
        <taxon>Ericales</taxon>
        <taxon>Ericaceae</taxon>
        <taxon>Vaccinioideae</taxon>
        <taxon>Vaccinieae</taxon>
        <taxon>Vaccinium</taxon>
    </lineage>
</organism>
<keyword evidence="2" id="KW-1185">Reference proteome</keyword>
<name>A0ACB7XC82_9ERIC</name>
<comment type="caution">
    <text evidence="1">The sequence shown here is derived from an EMBL/GenBank/DDBJ whole genome shotgun (WGS) entry which is preliminary data.</text>
</comment>
<evidence type="ECO:0000313" key="1">
    <source>
        <dbReference type="EMBL" id="KAH7838367.1"/>
    </source>
</evidence>
<gene>
    <name evidence="1" type="ORF">Vadar_025522</name>
</gene>
<protein>
    <submittedName>
        <fullName evidence="1">Uncharacterized protein</fullName>
    </submittedName>
</protein>
<sequence length="74" mass="8052">MLSFSTGRRGCSGVNLGSAMATMLMARLLQGFSWELPPTMLKIELNESAGDLSLAEPLHAKAQPRLAEVVYHHL</sequence>
<proteinExistence type="predicted"/>